<comment type="caution">
    <text evidence="2">The sequence shown here is derived from an EMBL/GenBank/DDBJ whole genome shotgun (WGS) entry which is preliminary data.</text>
</comment>
<dbReference type="GO" id="GO:0016787">
    <property type="term" value="F:hydrolase activity"/>
    <property type="evidence" value="ECO:0007669"/>
    <property type="project" value="UniProtKB-KW"/>
</dbReference>
<name>A0A930VG20_9ACTN</name>
<dbReference type="Gene3D" id="3.40.50.1110">
    <property type="entry name" value="SGNH hydrolase"/>
    <property type="match status" value="1"/>
</dbReference>
<dbReference type="InterPro" id="IPR036514">
    <property type="entry name" value="SGNH_hydro_sf"/>
</dbReference>
<evidence type="ECO:0000259" key="1">
    <source>
        <dbReference type="Pfam" id="PF13472"/>
    </source>
</evidence>
<keyword evidence="3" id="KW-1185">Reference proteome</keyword>
<dbReference type="Pfam" id="PF13472">
    <property type="entry name" value="Lipase_GDSL_2"/>
    <property type="match status" value="1"/>
</dbReference>
<evidence type="ECO:0000313" key="2">
    <source>
        <dbReference type="EMBL" id="MBF4766854.1"/>
    </source>
</evidence>
<proteinExistence type="predicted"/>
<dbReference type="SUPFAM" id="SSF52266">
    <property type="entry name" value="SGNH hydrolase"/>
    <property type="match status" value="1"/>
</dbReference>
<dbReference type="AlphaFoldDB" id="A0A930VG20"/>
<protein>
    <submittedName>
        <fullName evidence="2">SGNH/GDSL hydrolase family protein</fullName>
    </submittedName>
</protein>
<keyword evidence="2" id="KW-0378">Hydrolase</keyword>
<dbReference type="EMBL" id="JADKPO010000003">
    <property type="protein sequence ID" value="MBF4766854.1"/>
    <property type="molecule type" value="Genomic_DNA"/>
</dbReference>
<gene>
    <name evidence="2" type="ORF">ISU10_03615</name>
</gene>
<reference evidence="2" key="1">
    <citation type="submission" date="2020-11" db="EMBL/GenBank/DDBJ databases">
        <title>Nocardioides cynanchi sp. nov., isolated from soil of rhizosphere of Cynanchum wilfordii.</title>
        <authorList>
            <person name="Lee J.-S."/>
            <person name="Suh M.K."/>
            <person name="Kim J.-S."/>
        </authorList>
    </citation>
    <scope>NUCLEOTIDE SEQUENCE</scope>
    <source>
        <strain evidence="2">KCTC 19276</strain>
    </source>
</reference>
<organism evidence="2 3">
    <name type="scientific">Nocardioides agariphilus</name>
    <dbReference type="NCBI Taxonomy" id="433664"/>
    <lineage>
        <taxon>Bacteria</taxon>
        <taxon>Bacillati</taxon>
        <taxon>Actinomycetota</taxon>
        <taxon>Actinomycetes</taxon>
        <taxon>Propionibacteriales</taxon>
        <taxon>Nocardioidaceae</taxon>
        <taxon>Nocardioides</taxon>
    </lineage>
</organism>
<dbReference type="InterPro" id="IPR013830">
    <property type="entry name" value="SGNH_hydro"/>
</dbReference>
<evidence type="ECO:0000313" key="3">
    <source>
        <dbReference type="Proteomes" id="UP000660668"/>
    </source>
</evidence>
<dbReference type="Proteomes" id="UP000660668">
    <property type="component" value="Unassembled WGS sequence"/>
</dbReference>
<sequence>MGDSFTKTQDSSGKTYLDLFAAELSDQTGTTVTVDDRSDDASTSDGLADRLANDAATKEAVAAADIVLVSVGGNDSDPFGVYPPGTCAPDQAQRKCLQTYAPRFAANYHSILDAITTLRAGRPTAIRVTSADNPFVGWSEAPDPGFGVRFYRQVAEAETAAACRIAKANGALCVDYLHIFGGPDGTQDPKPYLASDHAHPGDKGIRAIADELARIGVPELS</sequence>
<dbReference type="CDD" id="cd00229">
    <property type="entry name" value="SGNH_hydrolase"/>
    <property type="match status" value="1"/>
</dbReference>
<feature type="domain" description="SGNH hydrolase-type esterase" evidence="1">
    <location>
        <begin position="1"/>
        <end position="206"/>
    </location>
</feature>
<accession>A0A930VG20</accession>